<dbReference type="EMBL" id="QGKY02000164">
    <property type="protein sequence ID" value="KAF2595287.1"/>
    <property type="molecule type" value="Genomic_DNA"/>
</dbReference>
<organism evidence="2">
    <name type="scientific">Brassica cretica</name>
    <name type="common">Mustard</name>
    <dbReference type="NCBI Taxonomy" id="69181"/>
    <lineage>
        <taxon>Eukaryota</taxon>
        <taxon>Viridiplantae</taxon>
        <taxon>Streptophyta</taxon>
        <taxon>Embryophyta</taxon>
        <taxon>Tracheophyta</taxon>
        <taxon>Spermatophyta</taxon>
        <taxon>Magnoliopsida</taxon>
        <taxon>eudicotyledons</taxon>
        <taxon>Gunneridae</taxon>
        <taxon>Pentapetalae</taxon>
        <taxon>rosids</taxon>
        <taxon>malvids</taxon>
        <taxon>Brassicales</taxon>
        <taxon>Brassicaceae</taxon>
        <taxon>Brassiceae</taxon>
        <taxon>Brassica</taxon>
    </lineage>
</organism>
<evidence type="ECO:0000256" key="1">
    <source>
        <dbReference type="SAM" id="Phobius"/>
    </source>
</evidence>
<keyword evidence="1" id="KW-1133">Transmembrane helix</keyword>
<protein>
    <submittedName>
        <fullName evidence="2">Uncharacterized protein</fullName>
    </submittedName>
</protein>
<dbReference type="PANTHER" id="PTHR31240:SF0">
    <property type="entry name" value="MATERNAL EFFECT EMBRYO ARREST 18"/>
    <property type="match status" value="1"/>
</dbReference>
<gene>
    <name evidence="2" type="ORF">F2Q70_00043858</name>
</gene>
<dbReference type="PANTHER" id="PTHR31240">
    <property type="entry name" value="MATERNAL EFFECT EMBRYO ARREST 18"/>
    <property type="match status" value="1"/>
</dbReference>
<feature type="transmembrane region" description="Helical" evidence="1">
    <location>
        <begin position="100"/>
        <end position="122"/>
    </location>
</feature>
<reference evidence="2" key="1">
    <citation type="submission" date="2019-12" db="EMBL/GenBank/DDBJ databases">
        <title>Genome sequencing and annotation of Brassica cretica.</title>
        <authorList>
            <person name="Studholme D.J."/>
            <person name="Sarris P.F."/>
        </authorList>
    </citation>
    <scope>NUCLEOTIDE SEQUENCE</scope>
    <source>
        <strain evidence="2">PFS-102/07</strain>
        <tissue evidence="2">Leaf</tissue>
    </source>
</reference>
<proteinExistence type="predicted"/>
<name>A0A8S9KNF8_BRACR</name>
<accession>A0A8S9KNF8</accession>
<keyword evidence="1" id="KW-0472">Membrane</keyword>
<evidence type="ECO:0000313" key="2">
    <source>
        <dbReference type="EMBL" id="KAF2595287.1"/>
    </source>
</evidence>
<keyword evidence="1" id="KW-0812">Transmembrane</keyword>
<sequence length="240" mass="26649">MERVSPSSLHISLPRRKLDRWEEATGEAVDEVIFLSRHTADENDDFLAALCFDQSNGGEDPYAFIQTEHGNLFQDFGSSSGVNLQPEQESSSETACKFNLSLLSVAVLFLALSTCVFFFCCYDIRSRCLRLSDESTSEALAVRRLLGHRLPTDAHKAKKDWYDIVEEIPCDSLVLLVISTNLGSQWEEVALPSPIAKPDTLQGDDVDDTSICLLTQPGSLSRWKLSSFPSLVNLKSLSIL</sequence>
<dbReference type="AlphaFoldDB" id="A0A8S9KNF8"/>
<comment type="caution">
    <text evidence="2">The sequence shown here is derived from an EMBL/GenBank/DDBJ whole genome shotgun (WGS) entry which is preliminary data.</text>
</comment>